<dbReference type="PANTHER" id="PTHR32332:SF20">
    <property type="entry name" value="2-NITROPROPANE DIOXYGENASE-LIKE PROTEIN"/>
    <property type="match status" value="1"/>
</dbReference>
<name>A0A381ZEV5_9ZZZZ</name>
<proteinExistence type="predicted"/>
<accession>A0A381ZEV5</accession>
<protein>
    <submittedName>
        <fullName evidence="1">Uncharacterized protein</fullName>
    </submittedName>
</protein>
<dbReference type="Pfam" id="PF03060">
    <property type="entry name" value="NMO"/>
    <property type="match status" value="1"/>
</dbReference>
<evidence type="ECO:0000313" key="1">
    <source>
        <dbReference type="EMBL" id="SVA87806.1"/>
    </source>
</evidence>
<dbReference type="Gene3D" id="3.20.20.70">
    <property type="entry name" value="Aldolase class I"/>
    <property type="match status" value="1"/>
</dbReference>
<dbReference type="PANTHER" id="PTHR32332">
    <property type="entry name" value="2-NITROPROPANE DIOXYGENASE"/>
    <property type="match status" value="1"/>
</dbReference>
<gene>
    <name evidence="1" type="ORF">METZ01_LOCUS140660</name>
</gene>
<reference evidence="1" key="1">
    <citation type="submission" date="2018-05" db="EMBL/GenBank/DDBJ databases">
        <authorList>
            <person name="Lanie J.A."/>
            <person name="Ng W.-L."/>
            <person name="Kazmierczak K.M."/>
            <person name="Andrzejewski T.M."/>
            <person name="Davidsen T.M."/>
            <person name="Wayne K.J."/>
            <person name="Tettelin H."/>
            <person name="Glass J.I."/>
            <person name="Rusch D."/>
            <person name="Podicherti R."/>
            <person name="Tsui H.-C.T."/>
            <person name="Winkler M.E."/>
        </authorList>
    </citation>
    <scope>NUCLEOTIDE SEQUENCE</scope>
</reference>
<feature type="non-terminal residue" evidence="1">
    <location>
        <position position="86"/>
    </location>
</feature>
<sequence>MNRPVLRTELCDILGIEYPIMLAGMGVWGMGTPPELVAAVSDAGGLGVLGGSALSPEEVRRRIQRVRQMTDKPFGVDLLLPASLAK</sequence>
<dbReference type="SUPFAM" id="SSF51412">
    <property type="entry name" value="Inosine monophosphate dehydrogenase (IMPDH)"/>
    <property type="match status" value="1"/>
</dbReference>
<dbReference type="EMBL" id="UINC01021055">
    <property type="protein sequence ID" value="SVA87806.1"/>
    <property type="molecule type" value="Genomic_DNA"/>
</dbReference>
<dbReference type="AlphaFoldDB" id="A0A381ZEV5"/>
<organism evidence="1">
    <name type="scientific">marine metagenome</name>
    <dbReference type="NCBI Taxonomy" id="408172"/>
    <lineage>
        <taxon>unclassified sequences</taxon>
        <taxon>metagenomes</taxon>
        <taxon>ecological metagenomes</taxon>
    </lineage>
</organism>
<dbReference type="InterPro" id="IPR013785">
    <property type="entry name" value="Aldolase_TIM"/>
</dbReference>